<keyword evidence="1" id="KW-0472">Membrane</keyword>
<dbReference type="Proteomes" id="UP000177905">
    <property type="component" value="Unassembled WGS sequence"/>
</dbReference>
<organism evidence="3 4">
    <name type="scientific">candidate division WOR-1 bacterium RIFOXYB2_FULL_36_35</name>
    <dbReference type="NCBI Taxonomy" id="1802578"/>
    <lineage>
        <taxon>Bacteria</taxon>
        <taxon>Bacillati</taxon>
        <taxon>Saganbacteria</taxon>
    </lineage>
</organism>
<keyword evidence="1" id="KW-1133">Transmembrane helix</keyword>
<name>A0A1F4S5D7_UNCSA</name>
<accession>A0A1F4S5D7</accession>
<evidence type="ECO:0000313" key="3">
    <source>
        <dbReference type="EMBL" id="OGC15644.1"/>
    </source>
</evidence>
<evidence type="ECO:0000313" key="4">
    <source>
        <dbReference type="Proteomes" id="UP000177905"/>
    </source>
</evidence>
<dbReference type="InterPro" id="IPR036680">
    <property type="entry name" value="SPOR-like_sf"/>
</dbReference>
<dbReference type="Pfam" id="PF05036">
    <property type="entry name" value="SPOR"/>
    <property type="match status" value="1"/>
</dbReference>
<proteinExistence type="predicted"/>
<dbReference type="AlphaFoldDB" id="A0A1F4S5D7"/>
<reference evidence="3 4" key="1">
    <citation type="journal article" date="2016" name="Nat. Commun.">
        <title>Thousands of microbial genomes shed light on interconnected biogeochemical processes in an aquifer system.</title>
        <authorList>
            <person name="Anantharaman K."/>
            <person name="Brown C.T."/>
            <person name="Hug L.A."/>
            <person name="Sharon I."/>
            <person name="Castelle C.J."/>
            <person name="Probst A.J."/>
            <person name="Thomas B.C."/>
            <person name="Singh A."/>
            <person name="Wilkins M.J."/>
            <person name="Karaoz U."/>
            <person name="Brodie E.L."/>
            <person name="Williams K.H."/>
            <person name="Hubbard S.S."/>
            <person name="Banfield J.F."/>
        </authorList>
    </citation>
    <scope>NUCLEOTIDE SEQUENCE [LARGE SCALE GENOMIC DNA]</scope>
</reference>
<feature type="domain" description="SPOR" evidence="2">
    <location>
        <begin position="114"/>
        <end position="182"/>
    </location>
</feature>
<protein>
    <recommendedName>
        <fullName evidence="2">SPOR domain-containing protein</fullName>
    </recommendedName>
</protein>
<evidence type="ECO:0000259" key="2">
    <source>
        <dbReference type="Pfam" id="PF05036"/>
    </source>
</evidence>
<dbReference type="Gene3D" id="3.30.70.1070">
    <property type="entry name" value="Sporulation related repeat"/>
    <property type="match status" value="1"/>
</dbReference>
<feature type="transmembrane region" description="Helical" evidence="1">
    <location>
        <begin position="7"/>
        <end position="27"/>
    </location>
</feature>
<sequence>MKVIKNIFLVFILIIIIAFSFWISFLLGKNILNPVVKEPETIDSLTKEASEILEEIGPISFEVETEPFDASLNDYNEGSNESVTFDTISTSTTSKLTNNSNSGNVSVSKVVSPSYKYKVQIGVFSAYKNAVDLKDLLLKNEFNPEIEKYRYYFRVFLHATDRADAKRLLSHLKNKGFEAIIKSD</sequence>
<dbReference type="GO" id="GO:0042834">
    <property type="term" value="F:peptidoglycan binding"/>
    <property type="evidence" value="ECO:0007669"/>
    <property type="project" value="InterPro"/>
</dbReference>
<evidence type="ECO:0000256" key="1">
    <source>
        <dbReference type="SAM" id="Phobius"/>
    </source>
</evidence>
<comment type="caution">
    <text evidence="3">The sequence shown here is derived from an EMBL/GenBank/DDBJ whole genome shotgun (WGS) entry which is preliminary data.</text>
</comment>
<gene>
    <name evidence="3" type="ORF">A2290_06180</name>
</gene>
<dbReference type="SUPFAM" id="SSF110997">
    <property type="entry name" value="Sporulation related repeat"/>
    <property type="match status" value="1"/>
</dbReference>
<keyword evidence="1" id="KW-0812">Transmembrane</keyword>
<dbReference type="InterPro" id="IPR007730">
    <property type="entry name" value="SPOR-like_dom"/>
</dbReference>
<dbReference type="EMBL" id="MEUA01000018">
    <property type="protein sequence ID" value="OGC15644.1"/>
    <property type="molecule type" value="Genomic_DNA"/>
</dbReference>